<organism evidence="1 2">
    <name type="scientific">Desulfoprunum benzoelyticum</name>
    <dbReference type="NCBI Taxonomy" id="1506996"/>
    <lineage>
        <taxon>Bacteria</taxon>
        <taxon>Pseudomonadati</taxon>
        <taxon>Thermodesulfobacteriota</taxon>
        <taxon>Desulfobulbia</taxon>
        <taxon>Desulfobulbales</taxon>
        <taxon>Desulfobulbaceae</taxon>
        <taxon>Desulfoprunum</taxon>
    </lineage>
</organism>
<gene>
    <name evidence="1" type="ORF">HNQ81_003491</name>
</gene>
<name>A0A840V234_9BACT</name>
<proteinExistence type="predicted"/>
<keyword evidence="2" id="KW-1185">Reference proteome</keyword>
<dbReference type="Proteomes" id="UP000539642">
    <property type="component" value="Unassembled WGS sequence"/>
</dbReference>
<evidence type="ECO:0000313" key="2">
    <source>
        <dbReference type="Proteomes" id="UP000539642"/>
    </source>
</evidence>
<dbReference type="EMBL" id="JACHEO010000039">
    <property type="protein sequence ID" value="MBB5349734.1"/>
    <property type="molecule type" value="Genomic_DNA"/>
</dbReference>
<accession>A0A840V234</accession>
<protein>
    <submittedName>
        <fullName evidence="1">Uncharacterized protein</fullName>
    </submittedName>
</protein>
<dbReference type="RefSeq" id="WP_183352600.1">
    <property type="nucleotide sequence ID" value="NZ_JACHEO010000039.1"/>
</dbReference>
<sequence length="109" mass="13335">MEKSVLLKAIEDWEESVKWIEYGWDCIEEYTHDLMSREYLDEEVAKAPKNEIKSFTSRIEKADQRFLKATFPNNRCVWSSYIESEYGYSQEKHWYYYRWPNDLRKQVGT</sequence>
<dbReference type="AlphaFoldDB" id="A0A840V234"/>
<evidence type="ECO:0000313" key="1">
    <source>
        <dbReference type="EMBL" id="MBB5349734.1"/>
    </source>
</evidence>
<reference evidence="1 2" key="1">
    <citation type="submission" date="2020-08" db="EMBL/GenBank/DDBJ databases">
        <title>Genomic Encyclopedia of Type Strains, Phase IV (KMG-IV): sequencing the most valuable type-strain genomes for metagenomic binning, comparative biology and taxonomic classification.</title>
        <authorList>
            <person name="Goeker M."/>
        </authorList>
    </citation>
    <scope>NUCLEOTIDE SEQUENCE [LARGE SCALE GENOMIC DNA]</scope>
    <source>
        <strain evidence="1 2">DSM 28570</strain>
    </source>
</reference>
<comment type="caution">
    <text evidence="1">The sequence shown here is derived from an EMBL/GenBank/DDBJ whole genome shotgun (WGS) entry which is preliminary data.</text>
</comment>